<dbReference type="PANTHER" id="PTHR43646:SF2">
    <property type="entry name" value="GLYCOSYLTRANSFERASE 2-LIKE DOMAIN-CONTAINING PROTEIN"/>
    <property type="match status" value="1"/>
</dbReference>
<keyword evidence="3" id="KW-0328">Glycosyltransferase</keyword>
<keyword evidence="2" id="KW-1003">Cell membrane</keyword>
<sequence>MRAALSVIIPTLDAGQGLPACLGALVEGLEAGVIRELIVSDGGSGDATLQLADAAGAIIVQGAPSRGGQLRRGAQVAGGDWLLFLHADTVLPPNWPQAVQAQIAEGGPAAFRLRFDTSGPMPTLVASWANLRSRLFGLPYGDQGLLIARADYEAAGGFEDIPLMEDVAMARALRGRIRLLPLAVTTSAARYRRDGWLRRGTRNVLTLIRYLCGTDPTRLAKAYRR</sequence>
<evidence type="ECO:0000313" key="7">
    <source>
        <dbReference type="EMBL" id="KNX40186.1"/>
    </source>
</evidence>
<dbReference type="InterPro" id="IPR026461">
    <property type="entry name" value="Trfase_2_rSAM/seldom_assoc"/>
</dbReference>
<dbReference type="Proteomes" id="UP000037046">
    <property type="component" value="Unassembled WGS sequence"/>
</dbReference>
<evidence type="ECO:0000256" key="1">
    <source>
        <dbReference type="ARBA" id="ARBA00004236"/>
    </source>
</evidence>
<accession>A0A0L6CR15</accession>
<name>A0A0L6CR15_9RHOB</name>
<dbReference type="InterPro" id="IPR029044">
    <property type="entry name" value="Nucleotide-diphossugar_trans"/>
</dbReference>
<dbReference type="CDD" id="cd02522">
    <property type="entry name" value="GT_2_like_a"/>
    <property type="match status" value="1"/>
</dbReference>
<dbReference type="PATRIC" id="fig|74031.6.peg.3345"/>
<keyword evidence="8" id="KW-1185">Reference proteome</keyword>
<dbReference type="Gene3D" id="3.90.550.10">
    <property type="entry name" value="Spore Coat Polysaccharide Biosynthesis Protein SpsA, Chain A"/>
    <property type="match status" value="1"/>
</dbReference>
<keyword evidence="4 7" id="KW-0808">Transferase</keyword>
<comment type="subcellular location">
    <subcellularLocation>
        <location evidence="1">Cell membrane</location>
    </subcellularLocation>
</comment>
<dbReference type="GO" id="GO:0005886">
    <property type="term" value="C:plasma membrane"/>
    <property type="evidence" value="ECO:0007669"/>
    <property type="project" value="UniProtKB-SubCell"/>
</dbReference>
<feature type="domain" description="Glycosyltransferase 2-like" evidence="6">
    <location>
        <begin position="6"/>
        <end position="111"/>
    </location>
</feature>
<evidence type="ECO:0000256" key="4">
    <source>
        <dbReference type="ARBA" id="ARBA00022679"/>
    </source>
</evidence>
<dbReference type="SUPFAM" id="SSF53448">
    <property type="entry name" value="Nucleotide-diphospho-sugar transferases"/>
    <property type="match status" value="1"/>
</dbReference>
<evidence type="ECO:0000256" key="5">
    <source>
        <dbReference type="ARBA" id="ARBA00023136"/>
    </source>
</evidence>
<comment type="caution">
    <text evidence="7">The sequence shown here is derived from an EMBL/GenBank/DDBJ whole genome shotgun (WGS) entry which is preliminary data.</text>
</comment>
<dbReference type="NCBIfam" id="TIGR04283">
    <property type="entry name" value="glyco_like_mftF"/>
    <property type="match status" value="1"/>
</dbReference>
<dbReference type="InterPro" id="IPR001173">
    <property type="entry name" value="Glyco_trans_2-like"/>
</dbReference>
<gene>
    <name evidence="7" type="ORF">ROTO_32760</name>
</gene>
<dbReference type="EMBL" id="LGVV01000064">
    <property type="protein sequence ID" value="KNX40186.1"/>
    <property type="molecule type" value="Genomic_DNA"/>
</dbReference>
<protein>
    <submittedName>
        <fullName evidence="7">Glycosyl transferase family 2</fullName>
    </submittedName>
</protein>
<dbReference type="PANTHER" id="PTHR43646">
    <property type="entry name" value="GLYCOSYLTRANSFERASE"/>
    <property type="match status" value="1"/>
</dbReference>
<evidence type="ECO:0000313" key="8">
    <source>
        <dbReference type="Proteomes" id="UP000037046"/>
    </source>
</evidence>
<evidence type="ECO:0000259" key="6">
    <source>
        <dbReference type="Pfam" id="PF00535"/>
    </source>
</evidence>
<dbReference type="Pfam" id="PF00535">
    <property type="entry name" value="Glycos_transf_2"/>
    <property type="match status" value="1"/>
</dbReference>
<dbReference type="GO" id="GO:0016757">
    <property type="term" value="F:glycosyltransferase activity"/>
    <property type="evidence" value="ECO:0007669"/>
    <property type="project" value="UniProtKB-KW"/>
</dbReference>
<organism evidence="7 8">
    <name type="scientific">Roseovarius tolerans</name>
    <dbReference type="NCBI Taxonomy" id="74031"/>
    <lineage>
        <taxon>Bacteria</taxon>
        <taxon>Pseudomonadati</taxon>
        <taxon>Pseudomonadota</taxon>
        <taxon>Alphaproteobacteria</taxon>
        <taxon>Rhodobacterales</taxon>
        <taxon>Roseobacteraceae</taxon>
        <taxon>Roseovarius</taxon>
    </lineage>
</organism>
<evidence type="ECO:0000256" key="2">
    <source>
        <dbReference type="ARBA" id="ARBA00022475"/>
    </source>
</evidence>
<dbReference type="AlphaFoldDB" id="A0A0L6CR15"/>
<keyword evidence="5" id="KW-0472">Membrane</keyword>
<dbReference type="STRING" id="74031.SAMN04488077_11164"/>
<reference evidence="8" key="1">
    <citation type="submission" date="2015-07" db="EMBL/GenBank/DDBJ databases">
        <title>Draft Genome Sequence of Roseovarius tolerans EL-164, a producer of N-Acylated Alanine Methyl Esters (NAMEs).</title>
        <authorList>
            <person name="Voget S."/>
            <person name="Bruns H."/>
            <person name="Wagner-Doebler I."/>
            <person name="Schulz S."/>
            <person name="Daniel R."/>
        </authorList>
    </citation>
    <scope>NUCLEOTIDE SEQUENCE [LARGE SCALE GENOMIC DNA]</scope>
    <source>
        <strain evidence="8">EL-164</strain>
    </source>
</reference>
<dbReference type="OrthoDB" id="5291101at2"/>
<proteinExistence type="predicted"/>
<evidence type="ECO:0000256" key="3">
    <source>
        <dbReference type="ARBA" id="ARBA00022676"/>
    </source>
</evidence>
<dbReference type="RefSeq" id="WP_050664116.1">
    <property type="nucleotide sequence ID" value="NZ_CP118494.1"/>
</dbReference>